<evidence type="ECO:0000256" key="2">
    <source>
        <dbReference type="ARBA" id="ARBA00022801"/>
    </source>
</evidence>
<dbReference type="InterPro" id="IPR006103">
    <property type="entry name" value="Glyco_hydro_2_cat"/>
</dbReference>
<comment type="similarity">
    <text evidence="1">Belongs to the glycosyl hydrolase 2 family.</text>
</comment>
<dbReference type="Pfam" id="PF00703">
    <property type="entry name" value="Glyco_hydro_2"/>
    <property type="match status" value="1"/>
</dbReference>
<dbReference type="InterPro" id="IPR017853">
    <property type="entry name" value="GH"/>
</dbReference>
<dbReference type="Pfam" id="PF02836">
    <property type="entry name" value="Glyco_hydro_2_C"/>
    <property type="match status" value="1"/>
</dbReference>
<dbReference type="Gene3D" id="2.60.40.10">
    <property type="entry name" value="Immunoglobulins"/>
    <property type="match status" value="1"/>
</dbReference>
<dbReference type="SUPFAM" id="SSF49303">
    <property type="entry name" value="beta-Galactosidase/glucuronidase domain"/>
    <property type="match status" value="1"/>
</dbReference>
<dbReference type="Proteomes" id="UP000502998">
    <property type="component" value="Chromosome"/>
</dbReference>
<proteinExistence type="inferred from homology"/>
<evidence type="ECO:0000313" key="7">
    <source>
        <dbReference type="EMBL" id="BCA86713.1"/>
    </source>
</evidence>
<evidence type="ECO:0000259" key="4">
    <source>
        <dbReference type="Pfam" id="PF00703"/>
    </source>
</evidence>
<keyword evidence="8" id="KW-1185">Reference proteome</keyword>
<dbReference type="InterPro" id="IPR006102">
    <property type="entry name" value="Ig-like_GH2"/>
</dbReference>
<keyword evidence="2" id="KW-0378">Hydrolase</keyword>
<dbReference type="SUPFAM" id="SSF51445">
    <property type="entry name" value="(Trans)glycosidases"/>
    <property type="match status" value="1"/>
</dbReference>
<dbReference type="PANTHER" id="PTHR42732">
    <property type="entry name" value="BETA-GALACTOSIDASE"/>
    <property type="match status" value="1"/>
</dbReference>
<feature type="domain" description="Glycoside hydrolase family 2 immunoglobulin-like beta-sandwich" evidence="4">
    <location>
        <begin position="178"/>
        <end position="286"/>
    </location>
</feature>
<protein>
    <submittedName>
        <fullName evidence="7">Beta-glucuronidase</fullName>
    </submittedName>
</protein>
<keyword evidence="3" id="KW-0326">Glycosidase</keyword>
<feature type="domain" description="Glycosyl hydrolases family 2 sugar binding" evidence="6">
    <location>
        <begin position="17"/>
        <end position="135"/>
    </location>
</feature>
<evidence type="ECO:0000256" key="1">
    <source>
        <dbReference type="ARBA" id="ARBA00007401"/>
    </source>
</evidence>
<organism evidence="7 8">
    <name type="scientific">Enterococcus saigonensis</name>
    <dbReference type="NCBI Taxonomy" id="1805431"/>
    <lineage>
        <taxon>Bacteria</taxon>
        <taxon>Bacillati</taxon>
        <taxon>Bacillota</taxon>
        <taxon>Bacilli</taxon>
        <taxon>Lactobacillales</taxon>
        <taxon>Enterococcaceae</taxon>
        <taxon>Enterococcus</taxon>
    </lineage>
</organism>
<dbReference type="InterPro" id="IPR008979">
    <property type="entry name" value="Galactose-bd-like_sf"/>
</dbReference>
<dbReference type="Pfam" id="PF02837">
    <property type="entry name" value="Glyco_hydro_2_N"/>
    <property type="match status" value="1"/>
</dbReference>
<dbReference type="AlphaFoldDB" id="A0A679IF06"/>
<evidence type="ECO:0000259" key="6">
    <source>
        <dbReference type="Pfam" id="PF02837"/>
    </source>
</evidence>
<evidence type="ECO:0000256" key="3">
    <source>
        <dbReference type="ARBA" id="ARBA00023295"/>
    </source>
</evidence>
<dbReference type="InterPro" id="IPR036156">
    <property type="entry name" value="Beta-gal/glucu_dom_sf"/>
</dbReference>
<evidence type="ECO:0000259" key="5">
    <source>
        <dbReference type="Pfam" id="PF02836"/>
    </source>
</evidence>
<dbReference type="KEGG" id="esg:EsVE80_22360"/>
<dbReference type="InterPro" id="IPR051913">
    <property type="entry name" value="GH2_Domain-Containing"/>
</dbReference>
<name>A0A679IF06_9ENTE</name>
<dbReference type="Gene3D" id="3.20.20.80">
    <property type="entry name" value="Glycosidases"/>
    <property type="match status" value="1"/>
</dbReference>
<gene>
    <name evidence="7" type="ORF">EsVE80_22360</name>
</gene>
<dbReference type="RefSeq" id="WP_173103822.1">
    <property type="nucleotide sequence ID" value="NZ_AP022822.1"/>
</dbReference>
<reference evidence="7 8" key="1">
    <citation type="submission" date="2020-02" db="EMBL/GenBank/DDBJ databases">
        <title>Characterization of vanA genotype vancomycin-resistant Enterococcus saigonensis VE80.</title>
        <authorList>
            <person name="Harada T."/>
            <person name="Motooka D."/>
            <person name="Nakamura S."/>
            <person name="Yamamoto Y."/>
            <person name="Kawahara R."/>
            <person name="Kawatsu K."/>
        </authorList>
    </citation>
    <scope>NUCLEOTIDE SEQUENCE [LARGE SCALE GENOMIC DNA]</scope>
    <source>
        <strain evidence="7 8">VE80</strain>
    </source>
</reference>
<dbReference type="GO" id="GO:0004553">
    <property type="term" value="F:hydrolase activity, hydrolyzing O-glycosyl compounds"/>
    <property type="evidence" value="ECO:0007669"/>
    <property type="project" value="InterPro"/>
</dbReference>
<dbReference type="EMBL" id="AP022822">
    <property type="protein sequence ID" value="BCA86713.1"/>
    <property type="molecule type" value="Genomic_DNA"/>
</dbReference>
<accession>A0A679IF06</accession>
<dbReference type="Gene3D" id="2.60.120.260">
    <property type="entry name" value="Galactose-binding domain-like"/>
    <property type="match status" value="1"/>
</dbReference>
<feature type="domain" description="Glycoside hydrolase family 2 catalytic" evidence="5">
    <location>
        <begin position="322"/>
        <end position="583"/>
    </location>
</feature>
<dbReference type="InterPro" id="IPR006104">
    <property type="entry name" value="Glyco_hydro_2_N"/>
</dbReference>
<dbReference type="SUPFAM" id="SSF49785">
    <property type="entry name" value="Galactose-binding domain-like"/>
    <property type="match status" value="1"/>
</dbReference>
<evidence type="ECO:0000313" key="8">
    <source>
        <dbReference type="Proteomes" id="UP000502998"/>
    </source>
</evidence>
<dbReference type="PANTHER" id="PTHR42732:SF3">
    <property type="entry name" value="HYDROLASE"/>
    <property type="match status" value="1"/>
</dbReference>
<dbReference type="InterPro" id="IPR013783">
    <property type="entry name" value="Ig-like_fold"/>
</dbReference>
<sequence>MSKNVYPRPQFAREQWQNLNGSWQFAFDDNNVGLHEKWYQKHDFDQEIQVPFVYQAKLSGVATRDIHDVVWYEKLINCQKKAGKKTLLHFGAVDYEALVYINGNFVGRHQGGHTSFSFDITNYLVGDLQKITLRVEDPHLDEEIPRGKQFWEETSRGIWYTNSTGIWQTVWIEEVDEAHLENVFFTPELDNGSVTCRFVFSQAAVGDKLRIVISFKDQIIIEDEIHIIAKEMIRSFDVYQQKIFRTNFHDAGYTWTPENPNLFDVSLQLLKENIVVDEVVSYFGMRKVHTENGMVYLNNQPYYQRLVLDQGYWPDGLMTAPSDEDLIQDITLAKEMGFNGCRKHQKVEDPRFLYWADQLGYLVWGECASAPVYSEKAVTRLTVEWTEIVERDYNHPSIITWVPLNESWGVPEIHGNKQQQSFSVGIYHLLHALDKTRLVISNDGWEMTTTDICAIHNYSHGQADETQKYAHFKRSLADVDGLLNLPPGKWQTFASGFYYEGQPIMLTEFGGIGYKIGDQGGWGYTAVTNEEDFITDYDRIMSAVFSSTALWGFCYTQLSDVEQEINGLLTYDRKAKVDLAKIKAINLQYYPAQIHLAGNIN</sequence>
<dbReference type="GO" id="GO:0005975">
    <property type="term" value="P:carbohydrate metabolic process"/>
    <property type="evidence" value="ECO:0007669"/>
    <property type="project" value="InterPro"/>
</dbReference>